<dbReference type="GO" id="GO:0016702">
    <property type="term" value="F:oxidoreductase activity, acting on single donors with incorporation of molecular oxygen, incorporation of two atoms of oxygen"/>
    <property type="evidence" value="ECO:0007669"/>
    <property type="project" value="InterPro"/>
</dbReference>
<dbReference type="PANTHER" id="PTHR34315">
    <property type="match status" value="1"/>
</dbReference>
<reference evidence="4 5" key="1">
    <citation type="submission" date="2019-04" db="EMBL/GenBank/DDBJ databases">
        <title>Friends and foes A comparative genomics study of 23 Aspergillus species from section Flavi.</title>
        <authorList>
            <consortium name="DOE Joint Genome Institute"/>
            <person name="Kjaerbolling I."/>
            <person name="Vesth T."/>
            <person name="Frisvad J.C."/>
            <person name="Nybo J.L."/>
            <person name="Theobald S."/>
            <person name="Kildgaard S."/>
            <person name="Isbrandt T."/>
            <person name="Kuo A."/>
            <person name="Sato A."/>
            <person name="Lyhne E.K."/>
            <person name="Kogle M.E."/>
            <person name="Wiebenga A."/>
            <person name="Kun R.S."/>
            <person name="Lubbers R.J."/>
            <person name="Makela M.R."/>
            <person name="Barry K."/>
            <person name="Chovatia M."/>
            <person name="Clum A."/>
            <person name="Daum C."/>
            <person name="Haridas S."/>
            <person name="He G."/>
            <person name="LaButti K."/>
            <person name="Lipzen A."/>
            <person name="Mondo S."/>
            <person name="Riley R."/>
            <person name="Salamov A."/>
            <person name="Simmons B.A."/>
            <person name="Magnuson J.K."/>
            <person name="Henrissat B."/>
            <person name="Mortensen U.H."/>
            <person name="Larsen T.O."/>
            <person name="Devries R.P."/>
            <person name="Grigoriev I.V."/>
            <person name="Machida M."/>
            <person name="Baker S.E."/>
            <person name="Andersen M.R."/>
        </authorList>
    </citation>
    <scope>NUCLEOTIDE SEQUENCE [LARGE SCALE GENOMIC DNA]</scope>
    <source>
        <strain evidence="4 5">CBS 117626</strain>
    </source>
</reference>
<keyword evidence="5" id="KW-1185">Reference proteome</keyword>
<feature type="region of interest" description="Disordered" evidence="1">
    <location>
        <begin position="349"/>
        <end position="390"/>
    </location>
</feature>
<sequence>MVQLASTLVAGLAGLASVVSAHPGHDVKAEAAERAAFLKNAPLRSRSLDQCATKLRARGQEQRNIARREQAVKNLRRSMGLQSRSHFLKARDLDTVLNTTHHSTQDVDLSTDPNVLFADEATCILAPDVTQGPYYVSGELIRNNIVEDQEGVPLYLDIQLIDTNTCEPVPQVYLDFWHCNATGVYSGVVASGNGDSDDESNIDSTFLRGLQKTNTDGIVQFQTIFPGHYTGRATHIHVLTHPANETSVLPNGTITGLYNTKTSHVGQIFFDQDLISVVEETSPYSTNTQELTTNAEDSILAEEADTIDPFVEYVLLGDDVSEGVFGWISVGIDATENTSVTPAAYLTEDGGVENENSGMGMGGGGGAPPSGSGVPSGVPSGAAPSGSASA</sequence>
<evidence type="ECO:0000313" key="4">
    <source>
        <dbReference type="EMBL" id="KAE8159356.1"/>
    </source>
</evidence>
<feature type="chain" id="PRO_5024996218" evidence="2">
    <location>
        <begin position="22"/>
        <end position="390"/>
    </location>
</feature>
<evidence type="ECO:0000313" key="5">
    <source>
        <dbReference type="Proteomes" id="UP000326950"/>
    </source>
</evidence>
<dbReference type="Pfam" id="PF00775">
    <property type="entry name" value="Dioxygenase_C"/>
    <property type="match status" value="1"/>
</dbReference>
<evidence type="ECO:0000256" key="2">
    <source>
        <dbReference type="SAM" id="SignalP"/>
    </source>
</evidence>
<dbReference type="CDD" id="cd03457">
    <property type="entry name" value="intradiol_dioxygenase_like"/>
    <property type="match status" value="1"/>
</dbReference>
<dbReference type="AlphaFoldDB" id="A0A5N6ULG2"/>
<proteinExistence type="predicted"/>
<protein>
    <submittedName>
        <fullName evidence="4">Intradiol ring-cleavage dioxygenase</fullName>
    </submittedName>
</protein>
<dbReference type="SUPFAM" id="SSF49482">
    <property type="entry name" value="Aromatic compound dioxygenase"/>
    <property type="match status" value="1"/>
</dbReference>
<gene>
    <name evidence="4" type="ORF">BDV40DRAFT_242294</name>
</gene>
<evidence type="ECO:0000256" key="1">
    <source>
        <dbReference type="SAM" id="MobiDB-lite"/>
    </source>
</evidence>
<dbReference type="InterPro" id="IPR000627">
    <property type="entry name" value="Intradiol_dOase_C"/>
</dbReference>
<feature type="compositionally biased region" description="Low complexity" evidence="1">
    <location>
        <begin position="369"/>
        <end position="390"/>
    </location>
</feature>
<keyword evidence="2" id="KW-0732">Signal</keyword>
<organism evidence="4 5">
    <name type="scientific">Aspergillus tamarii</name>
    <dbReference type="NCBI Taxonomy" id="41984"/>
    <lineage>
        <taxon>Eukaryota</taxon>
        <taxon>Fungi</taxon>
        <taxon>Dikarya</taxon>
        <taxon>Ascomycota</taxon>
        <taxon>Pezizomycotina</taxon>
        <taxon>Eurotiomycetes</taxon>
        <taxon>Eurotiomycetidae</taxon>
        <taxon>Eurotiales</taxon>
        <taxon>Aspergillaceae</taxon>
        <taxon>Aspergillus</taxon>
        <taxon>Aspergillus subgen. Circumdati</taxon>
    </lineage>
</organism>
<dbReference type="EMBL" id="ML738676">
    <property type="protein sequence ID" value="KAE8159356.1"/>
    <property type="molecule type" value="Genomic_DNA"/>
</dbReference>
<dbReference type="InterPro" id="IPR015889">
    <property type="entry name" value="Intradiol_dOase_core"/>
</dbReference>
<evidence type="ECO:0000259" key="3">
    <source>
        <dbReference type="Pfam" id="PF00775"/>
    </source>
</evidence>
<feature type="domain" description="Intradiol ring-cleavage dioxygenases" evidence="3">
    <location>
        <begin position="133"/>
        <end position="233"/>
    </location>
</feature>
<name>A0A5N6ULG2_ASPTM</name>
<dbReference type="Gene3D" id="2.60.130.10">
    <property type="entry name" value="Aromatic compound dioxygenase"/>
    <property type="match status" value="1"/>
</dbReference>
<keyword evidence="4" id="KW-0560">Oxidoreductase</keyword>
<accession>A0A5N6ULG2</accession>
<dbReference type="GO" id="GO:0008199">
    <property type="term" value="F:ferric iron binding"/>
    <property type="evidence" value="ECO:0007669"/>
    <property type="project" value="InterPro"/>
</dbReference>
<dbReference type="PANTHER" id="PTHR34315:SF1">
    <property type="entry name" value="INTRADIOL RING-CLEAVAGE DIOXYGENASES DOMAIN-CONTAINING PROTEIN-RELATED"/>
    <property type="match status" value="1"/>
</dbReference>
<keyword evidence="4" id="KW-0223">Dioxygenase</keyword>
<feature type="signal peptide" evidence="2">
    <location>
        <begin position="1"/>
        <end position="21"/>
    </location>
</feature>
<dbReference type="Proteomes" id="UP000326950">
    <property type="component" value="Unassembled WGS sequence"/>
</dbReference>
<feature type="compositionally biased region" description="Gly residues" evidence="1">
    <location>
        <begin position="359"/>
        <end position="368"/>
    </location>
</feature>
<dbReference type="OrthoDB" id="121380at2759"/>